<protein>
    <submittedName>
        <fullName evidence="1">DUF5716 family protein</fullName>
    </submittedName>
</protein>
<keyword evidence="2" id="KW-1185">Reference proteome</keyword>
<comment type="caution">
    <text evidence="1">The sequence shown here is derived from an EMBL/GenBank/DDBJ whole genome shotgun (WGS) entry which is preliminary data.</text>
</comment>
<evidence type="ECO:0000313" key="1">
    <source>
        <dbReference type="EMBL" id="MCW1915355.1"/>
    </source>
</evidence>
<organism evidence="1 2">
    <name type="scientific">Luteolibacter rhizosphaerae</name>
    <dbReference type="NCBI Taxonomy" id="2989719"/>
    <lineage>
        <taxon>Bacteria</taxon>
        <taxon>Pseudomonadati</taxon>
        <taxon>Verrucomicrobiota</taxon>
        <taxon>Verrucomicrobiia</taxon>
        <taxon>Verrucomicrobiales</taxon>
        <taxon>Verrucomicrobiaceae</taxon>
        <taxon>Luteolibacter</taxon>
    </lineage>
</organism>
<dbReference type="Proteomes" id="UP001165653">
    <property type="component" value="Unassembled WGS sequence"/>
</dbReference>
<dbReference type="EMBL" id="JAPDDR010000009">
    <property type="protein sequence ID" value="MCW1915355.1"/>
    <property type="molecule type" value="Genomic_DNA"/>
</dbReference>
<reference evidence="1" key="1">
    <citation type="submission" date="2022-10" db="EMBL/GenBank/DDBJ databases">
        <title>Luteolibacter sp. GHJ8, whole genome shotgun sequencing project.</title>
        <authorList>
            <person name="Zhao G."/>
            <person name="Shen L."/>
        </authorList>
    </citation>
    <scope>NUCLEOTIDE SEQUENCE</scope>
    <source>
        <strain evidence="1">GHJ8</strain>
    </source>
</reference>
<name>A0ABT3G693_9BACT</name>
<proteinExistence type="predicted"/>
<dbReference type="Pfam" id="PF18982">
    <property type="entry name" value="JetA"/>
    <property type="match status" value="1"/>
</dbReference>
<accession>A0ABT3G693</accession>
<evidence type="ECO:0000313" key="2">
    <source>
        <dbReference type="Proteomes" id="UP001165653"/>
    </source>
</evidence>
<gene>
    <name evidence="1" type="ORF">OJ996_17355</name>
</gene>
<dbReference type="RefSeq" id="WP_264514903.1">
    <property type="nucleotide sequence ID" value="NZ_JAPDDR010000009.1"/>
</dbReference>
<sequence length="483" mass="54932">MFGELLSTALFRETRGAGFFRVLAGKNAPFYVDVLDTLERETSERAEGVAREEAIALIAETLERHPGLEFDPDPEFDDSTPRETRERARLLLEQLLKYRWLEEPPRRDWRRKIHFDAHGATLITALRKIAWPDAAVFTDKLVGVCAMLADEIELAERPWQTVENCLSSVREGLNELRSMQKSVQRFTRRQLEEETLQGNLSVVFDDYSEQMSHSCYAALVRSRLPLRLPEAVRRIADRLAADGGALAEMQTEVLRRHPEMGADVARAKVHQALDELSELLERVLPMADEIDRRTADFTRRSLARFRYLQDVTGERRTELKGFFEQVNRLAAGKRLSQLSGALPDLPDLLLPAVKLPAGLDSLHTPPLRRTPVEQEAFEDSVVDSDRQAGLRDMERALRETLSVQRANAFVKSLPGGKGDRIESHELAVEGDRGLTDLISLLLHSESAEARYRLEVRRVSEENEPPPVDTLQDCRIERFAIIKK</sequence>
<dbReference type="InterPro" id="IPR043773">
    <property type="entry name" value="JetA"/>
</dbReference>